<organism evidence="3 4">
    <name type="scientific">Aetokthonos hydrillicola Thurmond2011</name>
    <dbReference type="NCBI Taxonomy" id="2712845"/>
    <lineage>
        <taxon>Bacteria</taxon>
        <taxon>Bacillati</taxon>
        <taxon>Cyanobacteriota</taxon>
        <taxon>Cyanophyceae</taxon>
        <taxon>Nostocales</taxon>
        <taxon>Hapalosiphonaceae</taxon>
        <taxon>Aetokthonos</taxon>
    </lineage>
</organism>
<evidence type="ECO:0000256" key="1">
    <source>
        <dbReference type="SAM" id="Phobius"/>
    </source>
</evidence>
<feature type="transmembrane region" description="Helical" evidence="1">
    <location>
        <begin position="40"/>
        <end position="58"/>
    </location>
</feature>
<dbReference type="RefSeq" id="WP_208344622.1">
    <property type="nucleotide sequence ID" value="NZ_CAWQFN010000522.1"/>
</dbReference>
<comment type="caution">
    <text evidence="3">The sequence shown here is derived from an EMBL/GenBank/DDBJ whole genome shotgun (WGS) entry which is preliminary data.</text>
</comment>
<dbReference type="Pfam" id="PF04982">
    <property type="entry name" value="TM_HPP"/>
    <property type="match status" value="1"/>
</dbReference>
<feature type="transmembrane region" description="Helical" evidence="1">
    <location>
        <begin position="101"/>
        <end position="131"/>
    </location>
</feature>
<feature type="domain" description="HPP transmembrane region" evidence="2">
    <location>
        <begin position="34"/>
        <end position="183"/>
    </location>
</feature>
<dbReference type="Proteomes" id="UP000667802">
    <property type="component" value="Unassembled WGS sequence"/>
</dbReference>
<evidence type="ECO:0000313" key="3">
    <source>
        <dbReference type="EMBL" id="MDR9894142.1"/>
    </source>
</evidence>
<keyword evidence="1" id="KW-1133">Transmembrane helix</keyword>
<dbReference type="PANTHER" id="PTHR33741">
    <property type="entry name" value="TRANSMEMBRANE PROTEIN DDB_G0269096-RELATED"/>
    <property type="match status" value="1"/>
</dbReference>
<feature type="transmembrane region" description="Helical" evidence="1">
    <location>
        <begin position="151"/>
        <end position="173"/>
    </location>
</feature>
<dbReference type="InterPro" id="IPR058581">
    <property type="entry name" value="TM_HPP"/>
</dbReference>
<dbReference type="InterPro" id="IPR007065">
    <property type="entry name" value="HPP"/>
</dbReference>
<proteinExistence type="predicted"/>
<keyword evidence="1" id="KW-0812">Transmembrane</keyword>
<dbReference type="AlphaFoldDB" id="A0AAP5I2Z0"/>
<sequence>MIKQLSKKIGSTRKLKSWINFFEKLKGDNTQLPPKHSARAITLAWLGGFLAISAVALLSNTFSVALVLGSFGASCVLVFGFPDVPFSQPRNVLGGHFFSSFIGLICLALFGATWWSVAIAVGTAISVMMFTRTTHPPAGSNPVIIYLTKPAWSFLLFPTVFGAIVLIFVALLYNNITRESRYPKYW</sequence>
<keyword evidence="1" id="KW-0472">Membrane</keyword>
<name>A0AAP5I2Z0_9CYAN</name>
<reference evidence="4" key="1">
    <citation type="journal article" date="2021" name="Science">
        <title>Hunting the eagle killer: A cyanobacterial neurotoxin causes vacuolar myelinopathy.</title>
        <authorList>
            <person name="Breinlinger S."/>
            <person name="Phillips T.J."/>
            <person name="Haram B.N."/>
            <person name="Mares J."/>
            <person name="Martinez Yerena J.A."/>
            <person name="Hrouzek P."/>
            <person name="Sobotka R."/>
            <person name="Henderson W.M."/>
            <person name="Schmieder P."/>
            <person name="Williams S.M."/>
            <person name="Lauderdale J.D."/>
            <person name="Wilde H.D."/>
            <person name="Gerrin W."/>
            <person name="Kust A."/>
            <person name="Washington J.W."/>
            <person name="Wagner C."/>
            <person name="Geier B."/>
            <person name="Liebeke M."/>
            <person name="Enke H."/>
            <person name="Niedermeyer T.H.J."/>
            <person name="Wilde S.B."/>
        </authorList>
    </citation>
    <scope>NUCLEOTIDE SEQUENCE [LARGE SCALE GENOMIC DNA]</scope>
    <source>
        <strain evidence="4">Thurmond2011</strain>
    </source>
</reference>
<accession>A0AAP5I2Z0</accession>
<protein>
    <submittedName>
        <fullName evidence="3">HPP family protein</fullName>
    </submittedName>
</protein>
<dbReference type="EMBL" id="JAALHA020000002">
    <property type="protein sequence ID" value="MDR9894142.1"/>
    <property type="molecule type" value="Genomic_DNA"/>
</dbReference>
<evidence type="ECO:0000259" key="2">
    <source>
        <dbReference type="Pfam" id="PF04982"/>
    </source>
</evidence>
<keyword evidence="4" id="KW-1185">Reference proteome</keyword>
<evidence type="ECO:0000313" key="4">
    <source>
        <dbReference type="Proteomes" id="UP000667802"/>
    </source>
</evidence>
<feature type="transmembrane region" description="Helical" evidence="1">
    <location>
        <begin position="64"/>
        <end position="81"/>
    </location>
</feature>
<gene>
    <name evidence="3" type="ORF">G7B40_006095</name>
</gene>
<dbReference type="PANTHER" id="PTHR33741:SF5">
    <property type="entry name" value="TRANSMEMBRANE PROTEIN DDB_G0269096-RELATED"/>
    <property type="match status" value="1"/>
</dbReference>